<dbReference type="AlphaFoldDB" id="A0A168LUJ8"/>
<dbReference type="OrthoDB" id="1974963at2"/>
<feature type="modified residue" description="4-aspartylphosphate" evidence="4">
    <location>
        <position position="55"/>
    </location>
</feature>
<dbReference type="CDD" id="cd17536">
    <property type="entry name" value="REC_YesN-like"/>
    <property type="match status" value="1"/>
</dbReference>
<dbReference type="RefSeq" id="WP_068651024.1">
    <property type="nucleotide sequence ID" value="NZ_CP043611.1"/>
</dbReference>
<dbReference type="PRINTS" id="PR00032">
    <property type="entry name" value="HTHARAC"/>
</dbReference>
<accession>A0A168LUJ8</accession>
<dbReference type="InterPro" id="IPR001789">
    <property type="entry name" value="Sig_transdc_resp-reg_receiver"/>
</dbReference>
<dbReference type="PANTHER" id="PTHR43280:SF28">
    <property type="entry name" value="HTH-TYPE TRANSCRIPTIONAL ACTIVATOR RHAS"/>
    <property type="match status" value="1"/>
</dbReference>
<feature type="domain" description="HTH araC/xylS-type" evidence="5">
    <location>
        <begin position="434"/>
        <end position="532"/>
    </location>
</feature>
<protein>
    <recommendedName>
        <fullName evidence="9">DNA-binding response regulator</fullName>
    </recommendedName>
</protein>
<dbReference type="Proteomes" id="UP000077355">
    <property type="component" value="Unassembled WGS sequence"/>
</dbReference>
<reference evidence="7 8" key="1">
    <citation type="submission" date="2016-03" db="EMBL/GenBank/DDBJ databases">
        <title>Draft genome sequence of Paenibacillus antarcticus CECT 5836.</title>
        <authorList>
            <person name="Shin S.-K."/>
            <person name="Yi H."/>
        </authorList>
    </citation>
    <scope>NUCLEOTIDE SEQUENCE [LARGE SCALE GENOMIC DNA]</scope>
    <source>
        <strain evidence="7 8">CECT 5836</strain>
    </source>
</reference>
<comment type="caution">
    <text evidence="7">The sequence shown here is derived from an EMBL/GenBank/DDBJ whole genome shotgun (WGS) entry which is preliminary data.</text>
</comment>
<dbReference type="InterPro" id="IPR018062">
    <property type="entry name" value="HTH_AraC-typ_CS"/>
</dbReference>
<dbReference type="EMBL" id="LVJI01000024">
    <property type="protein sequence ID" value="OAB43854.1"/>
    <property type="molecule type" value="Genomic_DNA"/>
</dbReference>
<dbReference type="SMART" id="SM00448">
    <property type="entry name" value="REC"/>
    <property type="match status" value="1"/>
</dbReference>
<evidence type="ECO:0000259" key="5">
    <source>
        <dbReference type="PROSITE" id="PS01124"/>
    </source>
</evidence>
<evidence type="ECO:0000256" key="2">
    <source>
        <dbReference type="ARBA" id="ARBA00023125"/>
    </source>
</evidence>
<dbReference type="GO" id="GO:0043565">
    <property type="term" value="F:sequence-specific DNA binding"/>
    <property type="evidence" value="ECO:0007669"/>
    <property type="project" value="InterPro"/>
</dbReference>
<evidence type="ECO:0000256" key="3">
    <source>
        <dbReference type="ARBA" id="ARBA00023163"/>
    </source>
</evidence>
<evidence type="ECO:0000256" key="1">
    <source>
        <dbReference type="ARBA" id="ARBA00023015"/>
    </source>
</evidence>
<gene>
    <name evidence="7" type="ORF">PBAT_16645</name>
</gene>
<dbReference type="PROSITE" id="PS01124">
    <property type="entry name" value="HTH_ARAC_FAMILY_2"/>
    <property type="match status" value="1"/>
</dbReference>
<evidence type="ECO:0000259" key="6">
    <source>
        <dbReference type="PROSITE" id="PS50110"/>
    </source>
</evidence>
<dbReference type="SMART" id="SM00342">
    <property type="entry name" value="HTH_ARAC"/>
    <property type="match status" value="1"/>
</dbReference>
<keyword evidence="3" id="KW-0804">Transcription</keyword>
<keyword evidence="4" id="KW-0597">Phosphoprotein</keyword>
<dbReference type="GO" id="GO:0003700">
    <property type="term" value="F:DNA-binding transcription factor activity"/>
    <property type="evidence" value="ECO:0007669"/>
    <property type="project" value="InterPro"/>
</dbReference>
<dbReference type="Gene3D" id="3.40.50.2300">
    <property type="match status" value="1"/>
</dbReference>
<proteinExistence type="predicted"/>
<dbReference type="Pfam" id="PF00072">
    <property type="entry name" value="Response_reg"/>
    <property type="match status" value="1"/>
</dbReference>
<dbReference type="Gene3D" id="1.10.10.60">
    <property type="entry name" value="Homeodomain-like"/>
    <property type="match status" value="2"/>
</dbReference>
<dbReference type="PANTHER" id="PTHR43280">
    <property type="entry name" value="ARAC-FAMILY TRANSCRIPTIONAL REGULATOR"/>
    <property type="match status" value="1"/>
</dbReference>
<dbReference type="InterPro" id="IPR011006">
    <property type="entry name" value="CheY-like_superfamily"/>
</dbReference>
<keyword evidence="8" id="KW-1185">Reference proteome</keyword>
<dbReference type="PROSITE" id="PS50110">
    <property type="entry name" value="RESPONSE_REGULATORY"/>
    <property type="match status" value="1"/>
</dbReference>
<dbReference type="Pfam" id="PF12833">
    <property type="entry name" value="HTH_18"/>
    <property type="match status" value="1"/>
</dbReference>
<sequence length="535" mass="62798">MHNLIIVDDEEYALQALIENIQWEQIGIAHVYKAMDADEAKELFRTVPIDIMICDIEMPKETGLQLLEWVRGHYPHTETIFLTGHALFNYAQTAIQLESFDYLLKPVKYDQLMQTVERALNKIQEDHDMKHTHEIYKKYYGLWEKRKPLLIERFWKDILGQRMRSTPEQIRDLTESYNIYLDVDSKVLPIIISVEQWDREFNIRDEEIMEYALRNAAEEIILNNWPGIVIQDRSGINIVLLYGNEQQMPQIEELMERCKQYIAGCTGYFYCHLSCYIGTPVTIANLTQIYYDLLEMERQNVTQSNSVLKLTSRIEEPHHLLPVPWFPELSVLFELGKRGELLERVDEVFELLGKQEQLSAETLGFFYHALLHMVYDILHKNNISIREVVLDKRPYDDLTATRSLSHLKAWTLEIISRGLDLIHPPHKPPKSVVENICTYIESHTGEDFSREDLASFVNFNSAYLSRLFKKETGMSLSDYIVKCRVEKAKSLLIQSTVKVADIAEIVGYYNISHFTKMFKKHTSLTPQDYRKQYRI</sequence>
<keyword evidence="1" id="KW-0805">Transcription regulation</keyword>
<feature type="domain" description="Response regulatory" evidence="6">
    <location>
        <begin position="3"/>
        <end position="120"/>
    </location>
</feature>
<dbReference type="SUPFAM" id="SSF46689">
    <property type="entry name" value="Homeodomain-like"/>
    <property type="match status" value="2"/>
</dbReference>
<dbReference type="GO" id="GO:0000160">
    <property type="term" value="P:phosphorelay signal transduction system"/>
    <property type="evidence" value="ECO:0007669"/>
    <property type="project" value="InterPro"/>
</dbReference>
<dbReference type="SUPFAM" id="SSF52172">
    <property type="entry name" value="CheY-like"/>
    <property type="match status" value="1"/>
</dbReference>
<dbReference type="InterPro" id="IPR020449">
    <property type="entry name" value="Tscrpt_reg_AraC-type_HTH"/>
</dbReference>
<evidence type="ECO:0008006" key="9">
    <source>
        <dbReference type="Google" id="ProtNLM"/>
    </source>
</evidence>
<evidence type="ECO:0000313" key="8">
    <source>
        <dbReference type="Proteomes" id="UP000077355"/>
    </source>
</evidence>
<dbReference type="InterPro" id="IPR018060">
    <property type="entry name" value="HTH_AraC"/>
</dbReference>
<evidence type="ECO:0000256" key="4">
    <source>
        <dbReference type="PROSITE-ProRule" id="PRU00169"/>
    </source>
</evidence>
<name>A0A168LUJ8_9BACL</name>
<organism evidence="7 8">
    <name type="scientific">Paenibacillus antarcticus</name>
    <dbReference type="NCBI Taxonomy" id="253703"/>
    <lineage>
        <taxon>Bacteria</taxon>
        <taxon>Bacillati</taxon>
        <taxon>Bacillota</taxon>
        <taxon>Bacilli</taxon>
        <taxon>Bacillales</taxon>
        <taxon>Paenibacillaceae</taxon>
        <taxon>Paenibacillus</taxon>
    </lineage>
</organism>
<evidence type="ECO:0000313" key="7">
    <source>
        <dbReference type="EMBL" id="OAB43854.1"/>
    </source>
</evidence>
<keyword evidence="2" id="KW-0238">DNA-binding</keyword>
<dbReference type="PROSITE" id="PS00041">
    <property type="entry name" value="HTH_ARAC_FAMILY_1"/>
    <property type="match status" value="1"/>
</dbReference>
<dbReference type="InterPro" id="IPR009057">
    <property type="entry name" value="Homeodomain-like_sf"/>
</dbReference>